<accession>A0A062V484</accession>
<keyword evidence="5 12" id="KW-1003">Cell membrane</keyword>
<feature type="transmembrane region" description="Helical" evidence="12">
    <location>
        <begin position="208"/>
        <end position="227"/>
    </location>
</feature>
<dbReference type="HAMAP" id="MF_01006">
    <property type="entry name" value="Undec_diphosphatase"/>
    <property type="match status" value="1"/>
</dbReference>
<evidence type="ECO:0000256" key="8">
    <source>
        <dbReference type="ARBA" id="ARBA00022989"/>
    </source>
</evidence>
<feature type="transmembrane region" description="Helical" evidence="12">
    <location>
        <begin position="239"/>
        <end position="254"/>
    </location>
</feature>
<sequence>MEIVYIILLAIIQGITEWLPISSSAHLALTQQILAVQPPILFDIFLHVGTIAAVMVFMRNEILDMFRALVKADMGDENFRLAALVIAASIPTAVVGFAFRDFFESMFLDSRAIGTALVITGIFLLICEIKKGHMTVSIPSALLIGLAQGIAVAPGISRSGATIGAALLLGVRRESAAKFSFLLSIPAIFGATIFEAKDASFVGMDNGMIFVAPLVSAIVGYFTIGFFLRYVKEKGMRPFAYYCLLFGALAFIFLT</sequence>
<evidence type="ECO:0000256" key="5">
    <source>
        <dbReference type="ARBA" id="ARBA00022475"/>
    </source>
</evidence>
<dbReference type="PANTHER" id="PTHR30622:SF2">
    <property type="entry name" value="UNDECAPRENYL-DIPHOSPHATASE"/>
    <property type="match status" value="1"/>
</dbReference>
<evidence type="ECO:0000256" key="7">
    <source>
        <dbReference type="ARBA" id="ARBA00022801"/>
    </source>
</evidence>
<evidence type="ECO:0000256" key="12">
    <source>
        <dbReference type="HAMAP-Rule" id="MF_01006"/>
    </source>
</evidence>
<organism evidence="13 14">
    <name type="scientific">Candidatus Methanoperedens nitratireducens</name>
    <dbReference type="NCBI Taxonomy" id="1392998"/>
    <lineage>
        <taxon>Archaea</taxon>
        <taxon>Methanobacteriati</taxon>
        <taxon>Methanobacteriota</taxon>
        <taxon>Stenosarchaea group</taxon>
        <taxon>Methanomicrobia</taxon>
        <taxon>Methanosarcinales</taxon>
        <taxon>ANME-2 cluster</taxon>
        <taxon>Candidatus Methanoperedentaceae</taxon>
        <taxon>Candidatus Methanoperedens</taxon>
    </lineage>
</organism>
<evidence type="ECO:0000256" key="1">
    <source>
        <dbReference type="ARBA" id="ARBA00004651"/>
    </source>
</evidence>
<evidence type="ECO:0000256" key="2">
    <source>
        <dbReference type="ARBA" id="ARBA00010621"/>
    </source>
</evidence>
<feature type="transmembrane region" description="Helical" evidence="12">
    <location>
        <begin position="111"/>
        <end position="129"/>
    </location>
</feature>
<comment type="catalytic activity">
    <reaction evidence="11 12">
        <text>di-trans,octa-cis-undecaprenyl diphosphate + H2O = di-trans,octa-cis-undecaprenyl phosphate + phosphate + H(+)</text>
        <dbReference type="Rhea" id="RHEA:28094"/>
        <dbReference type="ChEBI" id="CHEBI:15377"/>
        <dbReference type="ChEBI" id="CHEBI:15378"/>
        <dbReference type="ChEBI" id="CHEBI:43474"/>
        <dbReference type="ChEBI" id="CHEBI:58405"/>
        <dbReference type="ChEBI" id="CHEBI:60392"/>
        <dbReference type="EC" id="3.6.1.27"/>
    </reaction>
</comment>
<evidence type="ECO:0000256" key="10">
    <source>
        <dbReference type="ARBA" id="ARBA00032707"/>
    </source>
</evidence>
<dbReference type="AlphaFoldDB" id="A0A062V484"/>
<gene>
    <name evidence="12" type="primary">uppP</name>
    <name evidence="13" type="ORF">ANME2D_01561</name>
</gene>
<dbReference type="EC" id="3.6.1.27" evidence="3 12"/>
<evidence type="ECO:0000256" key="6">
    <source>
        <dbReference type="ARBA" id="ARBA00022692"/>
    </source>
</evidence>
<evidence type="ECO:0000313" key="13">
    <source>
        <dbReference type="EMBL" id="KCZ72157.1"/>
    </source>
</evidence>
<name>A0A062V484_9EURY</name>
<dbReference type="OrthoDB" id="65864at2157"/>
<evidence type="ECO:0000256" key="3">
    <source>
        <dbReference type="ARBA" id="ARBA00012374"/>
    </source>
</evidence>
<keyword evidence="8 12" id="KW-1133">Transmembrane helix</keyword>
<evidence type="ECO:0000313" key="14">
    <source>
        <dbReference type="Proteomes" id="UP000027153"/>
    </source>
</evidence>
<evidence type="ECO:0000256" key="11">
    <source>
        <dbReference type="ARBA" id="ARBA00047594"/>
    </source>
</evidence>
<evidence type="ECO:0000256" key="4">
    <source>
        <dbReference type="ARBA" id="ARBA00021581"/>
    </source>
</evidence>
<comment type="similarity">
    <text evidence="2 12">Belongs to the UppP family.</text>
</comment>
<proteinExistence type="inferred from homology"/>
<keyword evidence="7 12" id="KW-0378">Hydrolase</keyword>
<feature type="transmembrane region" description="Helical" evidence="12">
    <location>
        <begin position="40"/>
        <end position="58"/>
    </location>
</feature>
<feature type="transmembrane region" description="Helical" evidence="12">
    <location>
        <begin position="176"/>
        <end position="196"/>
    </location>
</feature>
<dbReference type="PANTHER" id="PTHR30622">
    <property type="entry name" value="UNDECAPRENYL-DIPHOSPHATASE"/>
    <property type="match status" value="1"/>
</dbReference>
<protein>
    <recommendedName>
        <fullName evidence="4 12">Undecaprenyl-diphosphatase</fullName>
        <ecNumber evidence="3 12">3.6.1.27</ecNumber>
    </recommendedName>
    <alternativeName>
        <fullName evidence="10 12">Undecaprenyl pyrophosphate phosphatase</fullName>
    </alternativeName>
</protein>
<dbReference type="GO" id="GO:0005886">
    <property type="term" value="C:plasma membrane"/>
    <property type="evidence" value="ECO:0007669"/>
    <property type="project" value="UniProtKB-SubCell"/>
</dbReference>
<dbReference type="EMBL" id="JMIY01000003">
    <property type="protein sequence ID" value="KCZ72157.1"/>
    <property type="molecule type" value="Genomic_DNA"/>
</dbReference>
<dbReference type="InterPro" id="IPR003824">
    <property type="entry name" value="UppP"/>
</dbReference>
<keyword evidence="6 12" id="KW-0812">Transmembrane</keyword>
<comment type="caution">
    <text evidence="13">The sequence shown here is derived from an EMBL/GenBank/DDBJ whole genome shotgun (WGS) entry which is preliminary data.</text>
</comment>
<evidence type="ECO:0000256" key="9">
    <source>
        <dbReference type="ARBA" id="ARBA00023136"/>
    </source>
</evidence>
<reference evidence="13 14" key="1">
    <citation type="journal article" date="2013" name="Nature">
        <title>Anaerobic oxidation of methane coupled to nitrate reduction in a novel archaeal lineage.</title>
        <authorList>
            <person name="Haroon M.F."/>
            <person name="Hu S."/>
            <person name="Shi Y."/>
            <person name="Imelfort M."/>
            <person name="Keller J."/>
            <person name="Hugenholtz P."/>
            <person name="Yuan Z."/>
            <person name="Tyson G.W."/>
        </authorList>
    </citation>
    <scope>NUCLEOTIDE SEQUENCE [LARGE SCALE GENOMIC DNA]</scope>
    <source>
        <strain evidence="13 14">ANME-2d</strain>
    </source>
</reference>
<dbReference type="PATRIC" id="fig|1392998.3.peg.1566"/>
<dbReference type="Pfam" id="PF02673">
    <property type="entry name" value="BacA"/>
    <property type="match status" value="1"/>
</dbReference>
<dbReference type="RefSeq" id="WP_048090200.1">
    <property type="nucleotide sequence ID" value="NZ_JMIY01000003.1"/>
</dbReference>
<comment type="subcellular location">
    <subcellularLocation>
        <location evidence="1 12">Cell membrane</location>
        <topology evidence="1 12">Multi-pass membrane protein</topology>
    </subcellularLocation>
</comment>
<keyword evidence="9 12" id="KW-0472">Membrane</keyword>
<keyword evidence="14" id="KW-1185">Reference proteome</keyword>
<feature type="transmembrane region" description="Helical" evidence="12">
    <location>
        <begin position="79"/>
        <end position="99"/>
    </location>
</feature>
<dbReference type="GO" id="GO:0050380">
    <property type="term" value="F:undecaprenyl-diphosphatase activity"/>
    <property type="evidence" value="ECO:0007669"/>
    <property type="project" value="UniProtKB-UniRule"/>
</dbReference>
<comment type="function">
    <text evidence="12">Catalyzes the dephosphorylation of undecaprenyl diphosphate (UPP).</text>
</comment>
<dbReference type="Proteomes" id="UP000027153">
    <property type="component" value="Unassembled WGS sequence"/>
</dbReference>